<proteinExistence type="predicted"/>
<dbReference type="Proteomes" id="UP000197003">
    <property type="component" value="Chromosome"/>
</dbReference>
<dbReference type="OrthoDB" id="5287394at2"/>
<name>A0A1Z3N4J3_BDEBC</name>
<evidence type="ECO:0000313" key="2">
    <source>
        <dbReference type="Proteomes" id="UP000197003"/>
    </source>
</evidence>
<reference evidence="1 2" key="1">
    <citation type="submission" date="2017-04" db="EMBL/GenBank/DDBJ databases">
        <title>Whole genome sequence of Bdellovibrio bacteriovorus strain SSB218315.</title>
        <authorList>
            <person name="Oyedara O."/>
            <person name="Rodriguez-Perez M.A."/>
        </authorList>
    </citation>
    <scope>NUCLEOTIDE SEQUENCE [LARGE SCALE GENOMIC DNA]</scope>
    <source>
        <strain evidence="1 2">SSB218315</strain>
    </source>
</reference>
<accession>A0A1Z3N4J3</accession>
<dbReference type="AlphaFoldDB" id="A0A1Z3N4J3"/>
<organism evidence="1 2">
    <name type="scientific">Bdellovibrio bacteriovorus</name>
    <dbReference type="NCBI Taxonomy" id="959"/>
    <lineage>
        <taxon>Bacteria</taxon>
        <taxon>Pseudomonadati</taxon>
        <taxon>Bdellovibrionota</taxon>
        <taxon>Bdellovibrionia</taxon>
        <taxon>Bdellovibrionales</taxon>
        <taxon>Pseudobdellovibrionaceae</taxon>
        <taxon>Bdellovibrio</taxon>
    </lineage>
</organism>
<gene>
    <name evidence="1" type="ORF">B9G79_01840</name>
</gene>
<sequence>MTMKHSGARKLQQVTNFYSSFDQLNGVHPWMEAVKDGFVSYKVRELQTGKVAYFNFILAKEMGLIPSDHPHQMTDDLQEKLIETFSLQIINEYDELTHRRIDPDTIRPHEYMATRYLQLQHSNKQGKTSGDGRGIWNGTVYHRGTTWDVSSRGTGVTCLAPGAVAAQKPLKTGGTEFGYGCGLAEIDELLGASILAEVMHLQGVRTERVLCVIDLGKGYGIGVRAAQNLIRPAHLFLYLKQERLDNLKSATDYLIDRQVMNKAWDIKPKGSAKYDEMLHEVSKAFGEFTALLDTDYIFAWLDWDGDNVLADAGIIDYGSVRQFGIRHDKYRYDDVERFSTNLNEQKQKARLIVQVFAQMVDYLKTKKKKPLREFAHHPAVQNFNKVFDNKRAERLLYRMGFNETQRSHILAKDGLFARFDKEYSFFERCKVSGNTEKVADGVNHPALYNMRTIMRDYPKFLQDSPLPFEKRWMTENNFFKTVLSGFAKNRDARMGEKQRRHIENFQSLYRELVQTAAGKNKPEHILKGISDRAEKLNSEKRITGNALIEMVEEIITEKKKGLSMEQIQKIIDKLVFEQNGMPEIPTGRFYKELQQTPAVKMDLYARLLSLVEEHKESI</sequence>
<dbReference type="RefSeq" id="WP_088564039.1">
    <property type="nucleotide sequence ID" value="NZ_CP020946.1"/>
</dbReference>
<evidence type="ECO:0000313" key="1">
    <source>
        <dbReference type="EMBL" id="ASD62392.1"/>
    </source>
</evidence>
<dbReference type="EMBL" id="CP020946">
    <property type="protein sequence ID" value="ASD62392.1"/>
    <property type="molecule type" value="Genomic_DNA"/>
</dbReference>
<protein>
    <submittedName>
        <fullName evidence="1">Uncharacterized protein</fullName>
    </submittedName>
</protein>